<dbReference type="InterPro" id="IPR000515">
    <property type="entry name" value="MetI-like"/>
</dbReference>
<name>A0A0A8QID9_9ACTN</name>
<feature type="transmembrane region" description="Helical" evidence="6">
    <location>
        <begin position="30"/>
        <end position="51"/>
    </location>
</feature>
<dbReference type="PROSITE" id="PS50928">
    <property type="entry name" value="ABC_TM1"/>
    <property type="match status" value="1"/>
</dbReference>
<gene>
    <name evidence="7" type="ORF">PFR_JS23_89</name>
</gene>
<dbReference type="OrthoDB" id="92598at2"/>
<dbReference type="AlphaFoldDB" id="A0A0A8QID9"/>
<evidence type="ECO:0000256" key="5">
    <source>
        <dbReference type="ARBA" id="ARBA00023136"/>
    </source>
</evidence>
<dbReference type="EMBL" id="LT618793">
    <property type="protein sequence ID" value="SCQ74104.1"/>
    <property type="molecule type" value="Genomic_DNA"/>
</dbReference>
<dbReference type="GO" id="GO:0055085">
    <property type="term" value="P:transmembrane transport"/>
    <property type="evidence" value="ECO:0007669"/>
    <property type="project" value="InterPro"/>
</dbReference>
<dbReference type="GO" id="GO:0005886">
    <property type="term" value="C:plasma membrane"/>
    <property type="evidence" value="ECO:0007669"/>
    <property type="project" value="UniProtKB-SubCell"/>
</dbReference>
<evidence type="ECO:0000256" key="3">
    <source>
        <dbReference type="ARBA" id="ARBA00022970"/>
    </source>
</evidence>
<dbReference type="SUPFAM" id="SSF161098">
    <property type="entry name" value="MetI-like"/>
    <property type="match status" value="1"/>
</dbReference>
<dbReference type="RefSeq" id="WP_013162124.1">
    <property type="nucleotide sequence ID" value="NZ_CDAB01000047.1"/>
</dbReference>
<keyword evidence="4 6" id="KW-1133">Transmembrane helix</keyword>
<dbReference type="InterPro" id="IPR035906">
    <property type="entry name" value="MetI-like_sf"/>
</dbReference>
<proteinExistence type="inferred from homology"/>
<evidence type="ECO:0000313" key="7">
    <source>
        <dbReference type="EMBL" id="SCQ74104.1"/>
    </source>
</evidence>
<feature type="transmembrane region" description="Helical" evidence="6">
    <location>
        <begin position="120"/>
        <end position="137"/>
    </location>
</feature>
<dbReference type="GO" id="GO:0006865">
    <property type="term" value="P:amino acid transport"/>
    <property type="evidence" value="ECO:0007669"/>
    <property type="project" value="UniProtKB-KW"/>
</dbReference>
<keyword evidence="3" id="KW-0029">Amino-acid transport</keyword>
<accession>A0A0A8QID9</accession>
<dbReference type="OMA" id="FEIFTMY"/>
<dbReference type="Pfam" id="PF00528">
    <property type="entry name" value="BPD_transp_1"/>
    <property type="match status" value="1"/>
</dbReference>
<dbReference type="PANTHER" id="PTHR30614:SF0">
    <property type="entry name" value="L-CYSTINE TRANSPORT SYSTEM PERMEASE PROTEIN TCYL"/>
    <property type="match status" value="1"/>
</dbReference>
<dbReference type="Gene3D" id="1.10.3720.10">
    <property type="entry name" value="MetI-like"/>
    <property type="match status" value="1"/>
</dbReference>
<comment type="similarity">
    <text evidence="6">Belongs to the binding-protein-dependent transport system permease family.</text>
</comment>
<keyword evidence="5 6" id="KW-0472">Membrane</keyword>
<dbReference type="CDD" id="cd06261">
    <property type="entry name" value="TM_PBP2"/>
    <property type="match status" value="1"/>
</dbReference>
<evidence type="ECO:0000256" key="1">
    <source>
        <dbReference type="ARBA" id="ARBA00004141"/>
    </source>
</evidence>
<dbReference type="Proteomes" id="UP000250080">
    <property type="component" value="Chromosome I"/>
</dbReference>
<dbReference type="InterPro" id="IPR043429">
    <property type="entry name" value="ArtM/GltK/GlnP/TcyL/YhdX-like"/>
</dbReference>
<evidence type="ECO:0000256" key="6">
    <source>
        <dbReference type="RuleBase" id="RU363032"/>
    </source>
</evidence>
<protein>
    <submittedName>
        <fullName evidence="7">Permease protein of ABC transporter system</fullName>
    </submittedName>
</protein>
<feature type="transmembrane region" description="Helical" evidence="6">
    <location>
        <begin position="273"/>
        <end position="293"/>
    </location>
</feature>
<reference evidence="7 8" key="1">
    <citation type="submission" date="2016-09" db="EMBL/GenBank/DDBJ databases">
        <authorList>
            <person name="Laine KS P."/>
        </authorList>
    </citation>
    <scope>NUCLEOTIDE SEQUENCE [LARGE SCALE GENOMIC DNA]</scope>
    <source>
        <strain evidence="7">PFRJS-23</strain>
    </source>
</reference>
<sequence length="326" mass="36020">MSEQVSAGTTAQTAEKRPGRIDAVPVRHPWRWVAVAFIAVLVAMVVHSFVTNPRWDWASTFEFLFRPPIIEGLIKGTILGTVIAMIIGVGLGVLLAVLRLSKNPVLKYASAGFTWFFRAIPRYVLLTILGVGLIYLYPTIDIGIPFGQQISHWLGLGWDMTWWHIDMRNVSSGIGIGALGLGLSESAYMAEIARAGIVSVDDGQTEAAEALGMSHRKTMRRIVLPQAMRVIVPPTGNEFIAMIKDTSLLAAIPVGMELFYQATIIANRTYKVMSAYVAATIWYLVVCSVLMFLQSLLEKRFGRGFSNGDDELNPRARRLLQKTGEH</sequence>
<keyword evidence="2 6" id="KW-0812">Transmembrane</keyword>
<evidence type="ECO:0000256" key="4">
    <source>
        <dbReference type="ARBA" id="ARBA00022989"/>
    </source>
</evidence>
<dbReference type="PANTHER" id="PTHR30614">
    <property type="entry name" value="MEMBRANE COMPONENT OF AMINO ACID ABC TRANSPORTER"/>
    <property type="match status" value="1"/>
</dbReference>
<keyword evidence="6" id="KW-0813">Transport</keyword>
<organism evidence="7 8">
    <name type="scientific">Propionibacterium freudenreichii</name>
    <dbReference type="NCBI Taxonomy" id="1744"/>
    <lineage>
        <taxon>Bacteria</taxon>
        <taxon>Bacillati</taxon>
        <taxon>Actinomycetota</taxon>
        <taxon>Actinomycetes</taxon>
        <taxon>Propionibacteriales</taxon>
        <taxon>Propionibacteriaceae</taxon>
        <taxon>Propionibacterium</taxon>
    </lineage>
</organism>
<evidence type="ECO:0000313" key="8">
    <source>
        <dbReference type="Proteomes" id="UP000250080"/>
    </source>
</evidence>
<comment type="subcellular location">
    <subcellularLocation>
        <location evidence="6">Cell membrane</location>
        <topology evidence="6">Multi-pass membrane protein</topology>
    </subcellularLocation>
    <subcellularLocation>
        <location evidence="1">Membrane</location>
        <topology evidence="1">Multi-pass membrane protein</topology>
    </subcellularLocation>
</comment>
<feature type="transmembrane region" description="Helical" evidence="6">
    <location>
        <begin position="72"/>
        <end position="100"/>
    </location>
</feature>
<evidence type="ECO:0000256" key="2">
    <source>
        <dbReference type="ARBA" id="ARBA00022692"/>
    </source>
</evidence>